<name>A0AAW4DSA3_9LACO</name>
<protein>
    <submittedName>
        <fullName evidence="2">Uncharacterized protein</fullName>
    </submittedName>
</protein>
<organism evidence="2 3">
    <name type="scientific">Lactobacillus crispatus</name>
    <dbReference type="NCBI Taxonomy" id="47770"/>
    <lineage>
        <taxon>Bacteria</taxon>
        <taxon>Bacillati</taxon>
        <taxon>Bacillota</taxon>
        <taxon>Bacilli</taxon>
        <taxon>Lactobacillales</taxon>
        <taxon>Lactobacillaceae</taxon>
        <taxon>Lactobacillus</taxon>
    </lineage>
</organism>
<feature type="region of interest" description="Disordered" evidence="1">
    <location>
        <begin position="392"/>
        <end position="412"/>
    </location>
</feature>
<feature type="region of interest" description="Disordered" evidence="1">
    <location>
        <begin position="959"/>
        <end position="1004"/>
    </location>
</feature>
<dbReference type="Proteomes" id="UP001194414">
    <property type="component" value="Unassembled WGS sequence"/>
</dbReference>
<dbReference type="EMBL" id="JACCPP010000029">
    <property type="protein sequence ID" value="MBI1709035.1"/>
    <property type="molecule type" value="Genomic_DNA"/>
</dbReference>
<feature type="compositionally biased region" description="Basic and acidic residues" evidence="1">
    <location>
        <begin position="980"/>
        <end position="998"/>
    </location>
</feature>
<evidence type="ECO:0000313" key="2">
    <source>
        <dbReference type="EMBL" id="MBI1709035.1"/>
    </source>
</evidence>
<proteinExistence type="predicted"/>
<accession>A0AAW4DSA3</accession>
<feature type="region of interest" description="Disordered" evidence="1">
    <location>
        <begin position="436"/>
        <end position="456"/>
    </location>
</feature>
<dbReference type="RefSeq" id="WP_198566821.1">
    <property type="nucleotide sequence ID" value="NZ_JACCPP010000029.1"/>
</dbReference>
<feature type="compositionally biased region" description="Polar residues" evidence="1">
    <location>
        <begin position="965"/>
        <end position="979"/>
    </location>
</feature>
<feature type="region of interest" description="Disordered" evidence="1">
    <location>
        <begin position="828"/>
        <end position="861"/>
    </location>
</feature>
<sequence length="1703" mass="185896">MVNKVLTKPRVRGKTRHKTSLYDKLEKASMLIGTAGLLGGVIGPVIAPAEEVLAVSSRSGAKAKAGGSGGKAAPLGTSERKPGPSKKKSGGKGSGSHKPSGAKLKNELDSGYPVPFGNGLYHENALGKNAGKLSIKGWITYAGASSKKAPMVGKPFGGKKGSLGWTYAPNVKSETGTHDIYVYERGYNKNAAMIDESKTNHGNVWTHYAPDDKRGAGKIGMYYTNKDPKKGAGTFYNITTHKSTPVDFRLTYEGGNNQANNINEKGLDHSNWNKKGSWTWKNGKKMALNPVQGDGRYLAFSSRSLGVFDLGRGTDRFKLDIINHKTGQPLAYNGPISFWDIDVGQGLKVDKSNAYLSASAKKQGKDVGPTMVEEYKSGPFAGFIKGRWTEQNKDKDQFSRQGTVANDDPRGAFTAVTSGGSSYELTFDRYGKGDLKRRNVSSASPKTKPFTSVPKVTNSRAKSGDFYGNWFGIGSNTNIAQGKIDHGSANSGKMVSSTIKPGDLKKGAKWNNKKWSEKLTKPVKAGDTFYYAIQTTVNWGTAAYSTGDGTFAKGKNVVATLSQKDIVPWFKAKKGKYSIIKNLGFEDVVDKRLTVVKSGIKVLASTTTGSQMYDLTNDFTPKFTKAKNGGTDVIYALKTNSDAAKAGTEVAKSIRNKFVRLVIPVKVNKEKTAFNLTADQASKVESSHKDPKNAVSVKTVKNADGSTTTTTTINKEEHSSSSKTENISTSYKGAGMEKMATIPNVAIITQNDQNLRSKTTWARTIPGKGGPHPQPLPKVTNTQGAKSVYVQAPGTNTWQIDDEHNYNGGDILPNQWLTYQLQFKLPSPEAKVGDKPADNEISKKDHDEYVGDNEDGTPNTHHIAYKGKSSISKIVITDKLDRNLVSSSIRKGDHLVKPYLGVGTSTGSLQKVTDGVSISGNQLKITIDKNSPLYSKFKSGNSSLYVRFRIRAKDKDVPENRKIPVNNSASLETKVTQKVSSRETGSDGYDSGKQKEPSNHGTMKAKTNKVTNYLTPLQSPPPPTKDASYTGKAGDAQVTTLNPNDEVIYTITQDLGTRGVDIGDNYNNIELHDTVDSHLKVESVDVQSPIKGDKQVSGNDVKWIADKSALEKYVANGGTIVMTIKAKYPPQTMKSTTTAADNTEETHITNDNHTWPNLTSNTVSFGLPAMPSSNAKTLVGVYDMTTGESQDPQSVLDPRDDYRLTYEITGEIGNADNSGFSVTDPMPENTELELSSIGASDSKGLSVSTSGSDKHTLRAQVSGGKDVMGSKVVIQYSVKVNHESDWSDYYSGKGNKSDAMGGQMIYNNETDTVDQNSYLRIPNTATIRYGDHTDERTDYFNMGVQLFDTQQVIIQDDDRKWDTNLEKSHYVDHKRNDKTAVTTAIMVQVPNYLKISTLNVANNFKEPRFERGETHMLRANNALVHDKSLLQNPDFTKADFATASPYIGEQKFDGHEPVDKQKMSGKTYWNFTKWSPETRFFKDYAKLKNMRDSFTGQVNFAGHSAGSRHADFSDSDLHVSGDEQVNYTGSQAAIPNEVGIHLSNIYAYYDMIDRGTFGTGIEDQNDPKLDYNKFDDGKKMDYTLYGEVKGLAVDPTEKTNFDSEKGGQPISAWLKTNGYDAGKKTLQLKNGLGQGETAPVVQTWTGLDADKLTGVDTDHGYYSKSNTYRDTKLDPYLGTNPKLAEEKGHSKIIILLADDIHGR</sequence>
<feature type="region of interest" description="Disordered" evidence="1">
    <location>
        <begin position="681"/>
        <end position="728"/>
    </location>
</feature>
<comment type="caution">
    <text evidence="2">The sequence shown here is derived from an EMBL/GenBank/DDBJ whole genome shotgun (WGS) entry which is preliminary data.</text>
</comment>
<evidence type="ECO:0000313" key="3">
    <source>
        <dbReference type="Proteomes" id="UP001194414"/>
    </source>
</evidence>
<feature type="compositionally biased region" description="Basic and acidic residues" evidence="1">
    <location>
        <begin position="831"/>
        <end position="849"/>
    </location>
</feature>
<gene>
    <name evidence="2" type="ORF">HYQ56_2029</name>
</gene>
<reference evidence="2" key="1">
    <citation type="submission" date="2020-07" db="EMBL/GenBank/DDBJ databases">
        <title>Comparative genomics analyses of Lactobacillus crispatus isolated from different ecological niches.</title>
        <authorList>
            <person name="Mancino W."/>
            <person name="Mancabelli L."/>
            <person name="Lugli G.A."/>
            <person name="Milani C."/>
            <person name="Viappiani A."/>
            <person name="Anzalone R."/>
            <person name="Longhi G."/>
            <person name="Ventura M."/>
            <person name="Turroni F."/>
        </authorList>
    </citation>
    <scope>NUCLEOTIDE SEQUENCE</scope>
    <source>
        <strain evidence="2">LB65</strain>
    </source>
</reference>
<evidence type="ECO:0000256" key="1">
    <source>
        <dbReference type="SAM" id="MobiDB-lite"/>
    </source>
</evidence>
<feature type="region of interest" description="Disordered" evidence="1">
    <location>
        <begin position="58"/>
        <end position="108"/>
    </location>
</feature>